<dbReference type="InterPro" id="IPR023582">
    <property type="entry name" value="Impact"/>
</dbReference>
<organism evidence="4 5">
    <name type="scientific">Proteobacteria bacterium 228</name>
    <dbReference type="NCBI Taxonomy" id="2083153"/>
    <lineage>
        <taxon>Bacteria</taxon>
        <taxon>Pseudomonadati</taxon>
        <taxon>Pseudomonadota</taxon>
    </lineage>
</organism>
<gene>
    <name evidence="4" type="ORF">C4K68_10510</name>
</gene>
<dbReference type="AlphaFoldDB" id="A0A2S5KRA7"/>
<dbReference type="GO" id="GO:0006446">
    <property type="term" value="P:regulation of translational initiation"/>
    <property type="evidence" value="ECO:0007669"/>
    <property type="project" value="TreeGrafter"/>
</dbReference>
<dbReference type="GO" id="GO:0005737">
    <property type="term" value="C:cytoplasm"/>
    <property type="evidence" value="ECO:0007669"/>
    <property type="project" value="TreeGrafter"/>
</dbReference>
<dbReference type="SUPFAM" id="SSF54980">
    <property type="entry name" value="EF-G C-terminal domain-like"/>
    <property type="match status" value="1"/>
</dbReference>
<dbReference type="InterPro" id="IPR035647">
    <property type="entry name" value="EFG_III/V"/>
</dbReference>
<evidence type="ECO:0000256" key="1">
    <source>
        <dbReference type="ARBA" id="ARBA00007665"/>
    </source>
</evidence>
<dbReference type="InterPro" id="IPR015796">
    <property type="entry name" value="Impact_YigZ-like"/>
</dbReference>
<dbReference type="InterPro" id="IPR020568">
    <property type="entry name" value="Ribosomal_Su5_D2-typ_SF"/>
</dbReference>
<dbReference type="PANTHER" id="PTHR16301">
    <property type="entry name" value="IMPACT-RELATED"/>
    <property type="match status" value="1"/>
</dbReference>
<dbReference type="Gene3D" id="3.30.70.240">
    <property type="match status" value="1"/>
</dbReference>
<accession>A0A2S5KRA7</accession>
<dbReference type="Gene3D" id="3.30.230.30">
    <property type="entry name" value="Impact, N-terminal domain"/>
    <property type="match status" value="1"/>
</dbReference>
<dbReference type="GO" id="GO:0017111">
    <property type="term" value="F:ribonucleoside triphosphate phosphatase activity"/>
    <property type="evidence" value="ECO:0007669"/>
    <property type="project" value="UniProtKB-ARBA"/>
</dbReference>
<dbReference type="InterPro" id="IPR020569">
    <property type="entry name" value="UPF0029_Impact_CS"/>
</dbReference>
<evidence type="ECO:0000259" key="2">
    <source>
        <dbReference type="Pfam" id="PF01205"/>
    </source>
</evidence>
<dbReference type="InterPro" id="IPR015269">
    <property type="entry name" value="UPF0029_Impact_C"/>
</dbReference>
<reference evidence="4 5" key="1">
    <citation type="submission" date="2018-02" db="EMBL/GenBank/DDBJ databases">
        <title>novel marine gammaproteobacteria from coastal saline agro ecosystem.</title>
        <authorList>
            <person name="Krishnan R."/>
            <person name="Ramesh Kumar N."/>
        </authorList>
    </citation>
    <scope>NUCLEOTIDE SEQUENCE [LARGE SCALE GENOMIC DNA]</scope>
    <source>
        <strain evidence="4 5">228</strain>
    </source>
</reference>
<evidence type="ECO:0000313" key="4">
    <source>
        <dbReference type="EMBL" id="PPC77298.1"/>
    </source>
</evidence>
<dbReference type="InterPro" id="IPR001498">
    <property type="entry name" value="Impact_N"/>
</dbReference>
<dbReference type="PROSITE" id="PS00910">
    <property type="entry name" value="UPF0029"/>
    <property type="match status" value="1"/>
</dbReference>
<sequence>MSAAYSIPAAPVTVSGEIKRSEFITCIAHTPGREAVATFIQSCRDAHPKANHHCYAFIAGAPYDDTSHGSSDDGEPAGSAGRPMLNVLSHSGIGEITVVVIRYFGGIKLGVGGLVRAYSQSTQDGLKELLLQQFTPRFPLWLRCDYSTHAQLLRRLPEWDAKVEQEHFAADITLCMAVPSALSDQACQSLLQLGCQLCDPPA</sequence>
<dbReference type="SUPFAM" id="SSF54211">
    <property type="entry name" value="Ribosomal protein S5 domain 2-like"/>
    <property type="match status" value="1"/>
</dbReference>
<dbReference type="EMBL" id="PRLP01000034">
    <property type="protein sequence ID" value="PPC77298.1"/>
    <property type="molecule type" value="Genomic_DNA"/>
</dbReference>
<name>A0A2S5KRA7_9PROT</name>
<dbReference type="Pfam" id="PF09186">
    <property type="entry name" value="DUF1949"/>
    <property type="match status" value="1"/>
</dbReference>
<evidence type="ECO:0000313" key="5">
    <source>
        <dbReference type="Proteomes" id="UP000238196"/>
    </source>
</evidence>
<comment type="caution">
    <text evidence="4">The sequence shown here is derived from an EMBL/GenBank/DDBJ whole genome shotgun (WGS) entry which is preliminary data.</text>
</comment>
<feature type="domain" description="Impact N-terminal" evidence="2">
    <location>
        <begin position="19"/>
        <end position="124"/>
    </location>
</feature>
<proteinExistence type="inferred from homology"/>
<dbReference type="Proteomes" id="UP000238196">
    <property type="component" value="Unassembled WGS sequence"/>
</dbReference>
<protein>
    <submittedName>
        <fullName evidence="4">YigZ family protein</fullName>
    </submittedName>
</protein>
<evidence type="ECO:0000259" key="3">
    <source>
        <dbReference type="Pfam" id="PF09186"/>
    </source>
</evidence>
<dbReference type="GO" id="GO:0032561">
    <property type="term" value="F:guanyl ribonucleotide binding"/>
    <property type="evidence" value="ECO:0007669"/>
    <property type="project" value="UniProtKB-ARBA"/>
</dbReference>
<dbReference type="OrthoDB" id="9813771at2"/>
<comment type="similarity">
    <text evidence="1">Belongs to the IMPACT family.</text>
</comment>
<dbReference type="InterPro" id="IPR036956">
    <property type="entry name" value="Impact_N_sf"/>
</dbReference>
<dbReference type="Pfam" id="PF01205">
    <property type="entry name" value="Impact_N"/>
    <property type="match status" value="1"/>
</dbReference>
<feature type="domain" description="UPF0029" evidence="3">
    <location>
        <begin position="142"/>
        <end position="190"/>
    </location>
</feature>
<dbReference type="NCBIfam" id="TIGR00257">
    <property type="entry name" value="IMPACT_YIGZ"/>
    <property type="match status" value="1"/>
</dbReference>
<dbReference type="PANTHER" id="PTHR16301:SF20">
    <property type="entry name" value="IMPACT FAMILY MEMBER YIGZ"/>
    <property type="match status" value="1"/>
</dbReference>